<evidence type="ECO:0000256" key="1">
    <source>
        <dbReference type="ARBA" id="ARBA00004141"/>
    </source>
</evidence>
<evidence type="ECO:0000256" key="12">
    <source>
        <dbReference type="RuleBase" id="RU003484"/>
    </source>
</evidence>
<dbReference type="InterPro" id="IPR002208">
    <property type="entry name" value="SecY/SEC61-alpha"/>
</dbReference>
<dbReference type="PRINTS" id="PR00303">
    <property type="entry name" value="SECYTRNLCASE"/>
</dbReference>
<evidence type="ECO:0000313" key="16">
    <source>
        <dbReference type="EMBL" id="MDT8331769.1"/>
    </source>
</evidence>
<dbReference type="NCBIfam" id="TIGR00967">
    <property type="entry name" value="3a0501s007"/>
    <property type="match status" value="1"/>
</dbReference>
<keyword evidence="3 10" id="KW-0813">Transport</keyword>
<evidence type="ECO:0000256" key="4">
    <source>
        <dbReference type="ARBA" id="ARBA00022692"/>
    </source>
</evidence>
<reference evidence="16 18" key="2">
    <citation type="journal article" date="2019" name="Microb. Pathog.">
        <title>Comparison of VITEK 2, MALDI-TOF MS, 16S rRNA gene sequencing, and whole-genome sequencing for identification of Roseomonas mucosa.</title>
        <authorList>
            <person name="Rudolph W.W."/>
            <person name="Gunzer F."/>
            <person name="Trauth M."/>
            <person name="Bunk B."/>
            <person name="Bigge R."/>
            <person name="Schrottner P."/>
        </authorList>
    </citation>
    <scope>NUCLEOTIDE SEQUENCE [LARGE SCALE GENOMIC DNA]</scope>
    <source>
        <strain evidence="16 18">DSM 103800</strain>
    </source>
</reference>
<comment type="subcellular location">
    <subcellularLocation>
        <location evidence="10">Cell membrane</location>
        <topology evidence="10">Multi-pass membrane protein</topology>
    </subcellularLocation>
    <subcellularLocation>
        <location evidence="1 12">Membrane</location>
        <topology evidence="1 12">Multi-pass membrane protein</topology>
    </subcellularLocation>
</comment>
<keyword evidence="7 10" id="KW-0811">Translocation</keyword>
<evidence type="ECO:0000313" key="18">
    <source>
        <dbReference type="Proteomes" id="UP001258945"/>
    </source>
</evidence>
<dbReference type="InterPro" id="IPR023201">
    <property type="entry name" value="SecY_dom_sf"/>
</dbReference>
<evidence type="ECO:0000256" key="7">
    <source>
        <dbReference type="ARBA" id="ARBA00023010"/>
    </source>
</evidence>
<dbReference type="EMBL" id="CP015583">
    <property type="protein sequence ID" value="APT58010.1"/>
    <property type="molecule type" value="Genomic_DNA"/>
</dbReference>
<feature type="region of interest" description="Disordered" evidence="14">
    <location>
        <begin position="448"/>
        <end position="468"/>
    </location>
</feature>
<keyword evidence="4 10" id="KW-0812">Transmembrane</keyword>
<dbReference type="EMBL" id="JAVVDO010000018">
    <property type="protein sequence ID" value="MDT8331769.1"/>
    <property type="molecule type" value="Genomic_DNA"/>
</dbReference>
<dbReference type="STRING" id="257708.RGI145_13665"/>
<dbReference type="InterPro" id="IPR030659">
    <property type="entry name" value="SecY_CS"/>
</dbReference>
<proteinExistence type="inferred from homology"/>
<organism evidence="15 17">
    <name type="scientific">Roseomonas gilardii</name>
    <dbReference type="NCBI Taxonomy" id="257708"/>
    <lineage>
        <taxon>Bacteria</taxon>
        <taxon>Pseudomonadati</taxon>
        <taxon>Pseudomonadota</taxon>
        <taxon>Alphaproteobacteria</taxon>
        <taxon>Acetobacterales</taxon>
        <taxon>Roseomonadaceae</taxon>
        <taxon>Roseomonas</taxon>
    </lineage>
</organism>
<dbReference type="Proteomes" id="UP001258945">
    <property type="component" value="Unassembled WGS sequence"/>
</dbReference>
<evidence type="ECO:0000256" key="14">
    <source>
        <dbReference type="SAM" id="MobiDB-lite"/>
    </source>
</evidence>
<dbReference type="Proteomes" id="UP000185494">
    <property type="component" value="Chromosome 1"/>
</dbReference>
<dbReference type="SUPFAM" id="SSF103491">
    <property type="entry name" value="Preprotein translocase SecY subunit"/>
    <property type="match status" value="1"/>
</dbReference>
<evidence type="ECO:0000256" key="5">
    <source>
        <dbReference type="ARBA" id="ARBA00022927"/>
    </source>
</evidence>
<feature type="transmembrane region" description="Helical" evidence="10">
    <location>
        <begin position="27"/>
        <end position="45"/>
    </location>
</feature>
<keyword evidence="18" id="KW-1185">Reference proteome</keyword>
<dbReference type="KEGG" id="rgi:RGI145_13665"/>
<evidence type="ECO:0000256" key="11">
    <source>
        <dbReference type="RuleBase" id="RU000537"/>
    </source>
</evidence>
<keyword evidence="10" id="KW-1003">Cell membrane</keyword>
<feature type="transmembrane region" description="Helical" evidence="10">
    <location>
        <begin position="406"/>
        <end position="425"/>
    </location>
</feature>
<dbReference type="GO" id="GO:0043952">
    <property type="term" value="P:protein transport by the Sec complex"/>
    <property type="evidence" value="ECO:0007669"/>
    <property type="project" value="UniProtKB-UniRule"/>
</dbReference>
<dbReference type="FunFam" id="1.10.3370.10:FF:000001">
    <property type="entry name" value="Preprotein translocase subunit SecY"/>
    <property type="match status" value="1"/>
</dbReference>
<dbReference type="PROSITE" id="PS00756">
    <property type="entry name" value="SECY_2"/>
    <property type="match status" value="1"/>
</dbReference>
<feature type="transmembrane region" description="Helical" evidence="10">
    <location>
        <begin position="323"/>
        <end position="344"/>
    </location>
</feature>
<feature type="transmembrane region" description="Helical" evidence="10">
    <location>
        <begin position="192"/>
        <end position="213"/>
    </location>
</feature>
<comment type="caution">
    <text evidence="10">Lacks conserved residue(s) required for the propagation of feature annotation.</text>
</comment>
<evidence type="ECO:0000256" key="13">
    <source>
        <dbReference type="RuleBase" id="RU004349"/>
    </source>
</evidence>
<evidence type="ECO:0000256" key="10">
    <source>
        <dbReference type="HAMAP-Rule" id="MF_01465"/>
    </source>
</evidence>
<gene>
    <name evidence="10 16" type="primary">secY</name>
    <name evidence="15" type="ORF">RGI145_13665</name>
    <name evidence="16" type="ORF">RQ831_11945</name>
</gene>
<dbReference type="Pfam" id="PF00344">
    <property type="entry name" value="SecY"/>
    <property type="match status" value="1"/>
</dbReference>
<dbReference type="AlphaFoldDB" id="A0A1L7AH21"/>
<feature type="transmembrane region" description="Helical" evidence="10">
    <location>
        <begin position="225"/>
        <end position="243"/>
    </location>
</feature>
<evidence type="ECO:0000256" key="8">
    <source>
        <dbReference type="ARBA" id="ARBA00023136"/>
    </source>
</evidence>
<dbReference type="GO" id="GO:0005886">
    <property type="term" value="C:plasma membrane"/>
    <property type="evidence" value="ECO:0007669"/>
    <property type="project" value="UniProtKB-SubCell"/>
</dbReference>
<dbReference type="GO" id="GO:0006605">
    <property type="term" value="P:protein targeting"/>
    <property type="evidence" value="ECO:0007669"/>
    <property type="project" value="UniProtKB-UniRule"/>
</dbReference>
<comment type="function">
    <text evidence="10 11">The central subunit of the protein translocation channel SecYEG. Consists of two halves formed by TMs 1-5 and 6-10. These two domains form a lateral gate at the front which open onto the bilayer between TMs 2 and 7, and are clamped together by SecE at the back. The channel is closed by both a pore ring composed of hydrophobic SecY resides and a short helix (helix 2A) on the extracellular side of the membrane which forms a plug. The plug probably moves laterally to allow the channel to open. The ring and the pore may move independently.</text>
</comment>
<keyword evidence="5 10" id="KW-0653">Protein transport</keyword>
<feature type="transmembrane region" description="Helical" evidence="10">
    <location>
        <begin position="280"/>
        <end position="303"/>
    </location>
</feature>
<reference evidence="15 17" key="1">
    <citation type="submission" date="2016-05" db="EMBL/GenBank/DDBJ databases">
        <title>Complete Genome and Methylome Analysis of Psychrotrophic Bacterial Isolates from Antarctic Lake Untersee.</title>
        <authorList>
            <person name="Fomenkov A."/>
            <person name="Akimov V.N."/>
            <person name="Vasilyeva L.V."/>
            <person name="Andersen D."/>
            <person name="Vincze T."/>
            <person name="Roberts R.J."/>
        </authorList>
    </citation>
    <scope>NUCLEOTIDE SEQUENCE [LARGE SCALE GENOMIC DNA]</scope>
    <source>
        <strain evidence="15 17">U14-5</strain>
    </source>
</reference>
<dbReference type="RefSeq" id="WP_075798812.1">
    <property type="nucleotide sequence ID" value="NZ_CP015583.1"/>
</dbReference>
<dbReference type="eggNOG" id="COG0201">
    <property type="taxonomic scope" value="Bacteria"/>
</dbReference>
<dbReference type="Gene3D" id="1.10.3370.10">
    <property type="entry name" value="SecY subunit domain"/>
    <property type="match status" value="1"/>
</dbReference>
<feature type="transmembrane region" description="Helical" evidence="10">
    <location>
        <begin position="155"/>
        <end position="180"/>
    </location>
</feature>
<keyword evidence="8 10" id="KW-0472">Membrane</keyword>
<evidence type="ECO:0000256" key="3">
    <source>
        <dbReference type="ARBA" id="ARBA00022448"/>
    </source>
</evidence>
<comment type="similarity">
    <text evidence="2 10 13">Belongs to the SecY/SEC61-alpha family.</text>
</comment>
<reference evidence="16" key="3">
    <citation type="submission" date="2023-09" db="EMBL/GenBank/DDBJ databases">
        <authorList>
            <person name="Schober I."/>
            <person name="Bunk B."/>
        </authorList>
    </citation>
    <scope>NUCLEOTIDE SEQUENCE</scope>
    <source>
        <strain evidence="16">DSM 103800</strain>
    </source>
</reference>
<dbReference type="GO" id="GO:0065002">
    <property type="term" value="P:intracellular protein transmembrane transport"/>
    <property type="evidence" value="ECO:0007669"/>
    <property type="project" value="UniProtKB-UniRule"/>
</dbReference>
<feature type="transmembrane region" description="Helical" evidence="10">
    <location>
        <begin position="126"/>
        <end position="143"/>
    </location>
</feature>
<dbReference type="PROSITE" id="PS00755">
    <property type="entry name" value="SECY_1"/>
    <property type="match status" value="1"/>
</dbReference>
<dbReference type="PIRSF" id="PIRSF004557">
    <property type="entry name" value="SecY"/>
    <property type="match status" value="1"/>
</dbReference>
<evidence type="ECO:0000313" key="15">
    <source>
        <dbReference type="EMBL" id="APT58010.1"/>
    </source>
</evidence>
<evidence type="ECO:0000256" key="6">
    <source>
        <dbReference type="ARBA" id="ARBA00022989"/>
    </source>
</evidence>
<protein>
    <recommendedName>
        <fullName evidence="9 10">Protein translocase subunit SecY</fullName>
    </recommendedName>
</protein>
<sequence>MASAAEQLAANLNLGVLSRATELKKRLWFTLGALIVYRLGTYIPVPGVDASVMADILRQHGGGVLGMFDMFTGGALGRMTVFALNIMPYISASIIVQLMTAAIPAWEALKKEGESGRKKLNQYTRYLTVLIAVFQAYGIAVGLEGMQGAMGASPVYAGGAFFRLSAVITLVGGTMFLMWLGEQITARGIGNGISLIIFAGIVANLPHAFVSTLELGRTGALSTPFIIFFLLIALAVIAFVVFMERAQRRIPVQYPKRQVGNRMFGGDSTHLPLKLNTAGVIPPIFASSLLLLPATFAGFAGAGQGEDTWLSRAAQWLAHGQPLYMALYVALIIFFAFFYTAVVFNPQETAENLKKNGGFVPGIRPGQATADYFDRVLTRLTLVGAIYLCIVCLIPEFLISQYGVPFYFGGTSLLIIVSVTMDTVAQVQSHLFAHQYQGLIRKARLGAPGAGGSRSLPNGNRPTVGRRR</sequence>
<accession>A0A1L7AH21</accession>
<dbReference type="HAMAP" id="MF_01465">
    <property type="entry name" value="SecY"/>
    <property type="match status" value="1"/>
</dbReference>
<comment type="subunit">
    <text evidence="10">Component of the Sec protein translocase complex. Heterotrimer consisting of SecY, SecE and SecG subunits. The heterotrimers can form oligomers, although 1 heterotrimer is thought to be able to translocate proteins. Interacts with the ribosome. Interacts with SecDF, and other proteins may be involved. Interacts with SecA.</text>
</comment>
<dbReference type="InterPro" id="IPR026593">
    <property type="entry name" value="SecY"/>
</dbReference>
<evidence type="ECO:0000313" key="17">
    <source>
        <dbReference type="Proteomes" id="UP000185494"/>
    </source>
</evidence>
<evidence type="ECO:0000256" key="2">
    <source>
        <dbReference type="ARBA" id="ARBA00005751"/>
    </source>
</evidence>
<evidence type="ECO:0000256" key="9">
    <source>
        <dbReference type="ARBA" id="ARBA00039733"/>
    </source>
</evidence>
<dbReference type="PANTHER" id="PTHR10906">
    <property type="entry name" value="SECY/SEC61-ALPHA FAMILY MEMBER"/>
    <property type="match status" value="1"/>
</dbReference>
<name>A0A1L7AH21_9PROT</name>
<feature type="transmembrane region" description="Helical" evidence="10">
    <location>
        <begin position="380"/>
        <end position="400"/>
    </location>
</feature>
<keyword evidence="6 10" id="KW-1133">Transmembrane helix</keyword>